<evidence type="ECO:0000313" key="2">
    <source>
        <dbReference type="Proteomes" id="UP000823775"/>
    </source>
</evidence>
<dbReference type="Proteomes" id="UP000823775">
    <property type="component" value="Unassembled WGS sequence"/>
</dbReference>
<reference evidence="1 2" key="1">
    <citation type="journal article" date="2021" name="BMC Genomics">
        <title>Datura genome reveals duplications of psychoactive alkaloid biosynthetic genes and high mutation rate following tissue culture.</title>
        <authorList>
            <person name="Rajewski A."/>
            <person name="Carter-House D."/>
            <person name="Stajich J."/>
            <person name="Litt A."/>
        </authorList>
    </citation>
    <scope>NUCLEOTIDE SEQUENCE [LARGE SCALE GENOMIC DNA]</scope>
    <source>
        <strain evidence="1">AR-01</strain>
    </source>
</reference>
<dbReference type="EMBL" id="JACEIK010007873">
    <property type="protein sequence ID" value="MCE3050741.1"/>
    <property type="molecule type" value="Genomic_DNA"/>
</dbReference>
<feature type="non-terminal residue" evidence="1">
    <location>
        <position position="76"/>
    </location>
</feature>
<gene>
    <name evidence="1" type="ORF">HAX54_047983</name>
</gene>
<comment type="caution">
    <text evidence="1">The sequence shown here is derived from an EMBL/GenBank/DDBJ whole genome shotgun (WGS) entry which is preliminary data.</text>
</comment>
<organism evidence="1 2">
    <name type="scientific">Datura stramonium</name>
    <name type="common">Jimsonweed</name>
    <name type="synonym">Common thornapple</name>
    <dbReference type="NCBI Taxonomy" id="4076"/>
    <lineage>
        <taxon>Eukaryota</taxon>
        <taxon>Viridiplantae</taxon>
        <taxon>Streptophyta</taxon>
        <taxon>Embryophyta</taxon>
        <taxon>Tracheophyta</taxon>
        <taxon>Spermatophyta</taxon>
        <taxon>Magnoliopsida</taxon>
        <taxon>eudicotyledons</taxon>
        <taxon>Gunneridae</taxon>
        <taxon>Pentapetalae</taxon>
        <taxon>asterids</taxon>
        <taxon>lamiids</taxon>
        <taxon>Solanales</taxon>
        <taxon>Solanaceae</taxon>
        <taxon>Solanoideae</taxon>
        <taxon>Datureae</taxon>
        <taxon>Datura</taxon>
    </lineage>
</organism>
<accession>A0ABS8WLB7</accession>
<evidence type="ECO:0000313" key="1">
    <source>
        <dbReference type="EMBL" id="MCE3050741.1"/>
    </source>
</evidence>
<proteinExistence type="predicted"/>
<sequence length="76" mass="8546">MQHRLPEALAPKRWVKRWNADLFRQPANAAPVEATEWILAVHESGLATRRPISGTLLVCPIFVLHRRASSGSRIPP</sequence>
<keyword evidence="2" id="KW-1185">Reference proteome</keyword>
<protein>
    <submittedName>
        <fullName evidence="1">Uncharacterized protein</fullName>
    </submittedName>
</protein>
<name>A0ABS8WLB7_DATST</name>